<organism evidence="5 6">
    <name type="scientific">Flagellimonas zhangzhouensis</name>
    <dbReference type="NCBI Taxonomy" id="1073328"/>
    <lineage>
        <taxon>Bacteria</taxon>
        <taxon>Pseudomonadati</taxon>
        <taxon>Bacteroidota</taxon>
        <taxon>Flavobacteriia</taxon>
        <taxon>Flavobacteriales</taxon>
        <taxon>Flavobacteriaceae</taxon>
        <taxon>Flagellimonas</taxon>
    </lineage>
</organism>
<dbReference type="InterPro" id="IPR011991">
    <property type="entry name" value="ArsR-like_HTH"/>
</dbReference>
<dbReference type="SMART" id="SM00418">
    <property type="entry name" value="HTH_ARSR"/>
    <property type="match status" value="1"/>
</dbReference>
<proteinExistence type="predicted"/>
<dbReference type="PRINTS" id="PR00778">
    <property type="entry name" value="HTHARSR"/>
</dbReference>
<dbReference type="GO" id="GO:0003677">
    <property type="term" value="F:DNA binding"/>
    <property type="evidence" value="ECO:0007669"/>
    <property type="project" value="UniProtKB-KW"/>
</dbReference>
<keyword evidence="3" id="KW-0804">Transcription</keyword>
<sequence>MLERIYMKLETSCIRAEADYVQILRCKEDLNAVSTSIEGISKVMALAGNKVRFKMLYLLQRENELCPCDFADILEMSVPAISQHLRKMKDVNVISTRRDGQTIFYRISEENKAFLTTILSNVASERKTA</sequence>
<protein>
    <submittedName>
        <fullName evidence="5">DNA-binding transcriptional regulator, ArsR family</fullName>
    </submittedName>
</protein>
<dbReference type="InterPro" id="IPR001845">
    <property type="entry name" value="HTH_ArsR_DNA-bd_dom"/>
</dbReference>
<accession>A0A1H2UZE1</accession>
<name>A0A1H2UZE1_9FLAO</name>
<keyword evidence="1" id="KW-0805">Transcription regulation</keyword>
<gene>
    <name evidence="5" type="ORF">SAMN04487892_1837</name>
</gene>
<keyword evidence="2 5" id="KW-0238">DNA-binding</keyword>
<evidence type="ECO:0000313" key="5">
    <source>
        <dbReference type="EMBL" id="SDW61456.1"/>
    </source>
</evidence>
<feature type="domain" description="HTH arsR-type" evidence="4">
    <location>
        <begin position="32"/>
        <end position="127"/>
    </location>
</feature>
<dbReference type="InterPro" id="IPR036388">
    <property type="entry name" value="WH-like_DNA-bd_sf"/>
</dbReference>
<dbReference type="InterPro" id="IPR051081">
    <property type="entry name" value="HTH_MetalResp_TranReg"/>
</dbReference>
<evidence type="ECO:0000256" key="3">
    <source>
        <dbReference type="ARBA" id="ARBA00023163"/>
    </source>
</evidence>
<evidence type="ECO:0000256" key="1">
    <source>
        <dbReference type="ARBA" id="ARBA00023015"/>
    </source>
</evidence>
<dbReference type="Gene3D" id="1.10.10.10">
    <property type="entry name" value="Winged helix-like DNA-binding domain superfamily/Winged helix DNA-binding domain"/>
    <property type="match status" value="1"/>
</dbReference>
<dbReference type="SUPFAM" id="SSF46785">
    <property type="entry name" value="Winged helix' DNA-binding domain"/>
    <property type="match status" value="1"/>
</dbReference>
<dbReference type="PROSITE" id="PS50987">
    <property type="entry name" value="HTH_ARSR_2"/>
    <property type="match status" value="1"/>
</dbReference>
<dbReference type="STRING" id="1073328.SAMN05216294_0454"/>
<keyword evidence="6" id="KW-1185">Reference proteome</keyword>
<dbReference type="GO" id="GO:0003700">
    <property type="term" value="F:DNA-binding transcription factor activity"/>
    <property type="evidence" value="ECO:0007669"/>
    <property type="project" value="InterPro"/>
</dbReference>
<dbReference type="PANTHER" id="PTHR33154:SF33">
    <property type="entry name" value="TRANSCRIPTIONAL REPRESSOR SDPR"/>
    <property type="match status" value="1"/>
</dbReference>
<dbReference type="EMBL" id="FNMY01000002">
    <property type="protein sequence ID" value="SDW61456.1"/>
    <property type="molecule type" value="Genomic_DNA"/>
</dbReference>
<dbReference type="Proteomes" id="UP000199592">
    <property type="component" value="Unassembled WGS sequence"/>
</dbReference>
<dbReference type="CDD" id="cd00090">
    <property type="entry name" value="HTH_ARSR"/>
    <property type="match status" value="1"/>
</dbReference>
<evidence type="ECO:0000256" key="2">
    <source>
        <dbReference type="ARBA" id="ARBA00023125"/>
    </source>
</evidence>
<evidence type="ECO:0000259" key="4">
    <source>
        <dbReference type="PROSITE" id="PS50987"/>
    </source>
</evidence>
<evidence type="ECO:0000313" key="6">
    <source>
        <dbReference type="Proteomes" id="UP000199592"/>
    </source>
</evidence>
<dbReference type="PANTHER" id="PTHR33154">
    <property type="entry name" value="TRANSCRIPTIONAL REGULATOR, ARSR FAMILY"/>
    <property type="match status" value="1"/>
</dbReference>
<reference evidence="6" key="1">
    <citation type="submission" date="2016-10" db="EMBL/GenBank/DDBJ databases">
        <authorList>
            <person name="Varghese N."/>
            <person name="Submissions S."/>
        </authorList>
    </citation>
    <scope>NUCLEOTIDE SEQUENCE [LARGE SCALE GENOMIC DNA]</scope>
    <source>
        <strain evidence="6">DSM 25030</strain>
    </source>
</reference>
<dbReference type="NCBIfam" id="NF033788">
    <property type="entry name" value="HTH_metalloreg"/>
    <property type="match status" value="1"/>
</dbReference>
<dbReference type="AlphaFoldDB" id="A0A1H2UZE1"/>
<dbReference type="InterPro" id="IPR036390">
    <property type="entry name" value="WH_DNA-bd_sf"/>
</dbReference>
<dbReference type="Pfam" id="PF01022">
    <property type="entry name" value="HTH_5"/>
    <property type="match status" value="1"/>
</dbReference>